<dbReference type="RefSeq" id="WP_093328405.1">
    <property type="nucleotide sequence ID" value="NZ_FOAF01000007.1"/>
</dbReference>
<organism evidence="9 10">
    <name type="scientific">Olivibacter domesticus</name>
    <name type="common">Pseudosphingobacterium domesticum</name>
    <dbReference type="NCBI Taxonomy" id="407022"/>
    <lineage>
        <taxon>Bacteria</taxon>
        <taxon>Pseudomonadati</taxon>
        <taxon>Bacteroidota</taxon>
        <taxon>Sphingobacteriia</taxon>
        <taxon>Sphingobacteriales</taxon>
        <taxon>Sphingobacteriaceae</taxon>
        <taxon>Olivibacter</taxon>
    </lineage>
</organism>
<reference evidence="10" key="1">
    <citation type="submission" date="2016-10" db="EMBL/GenBank/DDBJ databases">
        <authorList>
            <person name="Varghese N."/>
            <person name="Submissions S."/>
        </authorList>
    </citation>
    <scope>NUCLEOTIDE SEQUENCE [LARGE SCALE GENOMIC DNA]</scope>
    <source>
        <strain evidence="10">DSM 18733</strain>
    </source>
</reference>
<feature type="binding site" evidence="8">
    <location>
        <position position="61"/>
    </location>
    <ligand>
        <name>beta-alanine</name>
        <dbReference type="ChEBI" id="CHEBI:57966"/>
    </ligand>
</feature>
<dbReference type="Gene3D" id="3.30.1300.10">
    <property type="entry name" value="Pantoate-beta-alanine ligase, C-terminal domain"/>
    <property type="match status" value="1"/>
</dbReference>
<comment type="subcellular location">
    <subcellularLocation>
        <location evidence="8">Cytoplasm</location>
    </subcellularLocation>
</comment>
<dbReference type="EC" id="6.3.2.1" evidence="8"/>
<dbReference type="PANTHER" id="PTHR21299">
    <property type="entry name" value="CYTIDYLATE KINASE/PANTOATE-BETA-ALANINE LIGASE"/>
    <property type="match status" value="1"/>
</dbReference>
<evidence type="ECO:0000256" key="5">
    <source>
        <dbReference type="ARBA" id="ARBA00022741"/>
    </source>
</evidence>
<dbReference type="InterPro" id="IPR042176">
    <property type="entry name" value="Pantoate_ligase_C"/>
</dbReference>
<dbReference type="HAMAP" id="MF_00158">
    <property type="entry name" value="PanC"/>
    <property type="match status" value="1"/>
</dbReference>
<protein>
    <recommendedName>
        <fullName evidence="8">Pantothenate synthetase</fullName>
        <shortName evidence="8">PS</shortName>
        <ecNumber evidence="8">6.3.2.1</ecNumber>
    </recommendedName>
    <alternativeName>
        <fullName evidence="8">Pantoate--beta-alanine ligase</fullName>
    </alternativeName>
    <alternativeName>
        <fullName evidence="8">Pantoate-activating enzyme</fullName>
    </alternativeName>
</protein>
<accession>A0A1H7VGE1</accession>
<feature type="binding site" evidence="8">
    <location>
        <begin position="30"/>
        <end position="37"/>
    </location>
    <ligand>
        <name>ATP</name>
        <dbReference type="ChEBI" id="CHEBI:30616"/>
    </ligand>
</feature>
<proteinExistence type="inferred from homology"/>
<gene>
    <name evidence="8" type="primary">panC</name>
    <name evidence="9" type="ORF">SAMN05661044_04175</name>
</gene>
<evidence type="ECO:0000256" key="4">
    <source>
        <dbReference type="ARBA" id="ARBA00022655"/>
    </source>
</evidence>
<dbReference type="OrthoDB" id="9773087at2"/>
<feature type="binding site" evidence="8">
    <location>
        <begin position="147"/>
        <end position="150"/>
    </location>
    <ligand>
        <name>ATP</name>
        <dbReference type="ChEBI" id="CHEBI:30616"/>
    </ligand>
</feature>
<feature type="binding site" evidence="8">
    <location>
        <position position="153"/>
    </location>
    <ligand>
        <name>(R)-pantoate</name>
        <dbReference type="ChEBI" id="CHEBI:15980"/>
    </ligand>
</feature>
<comment type="catalytic activity">
    <reaction evidence="7 8">
        <text>(R)-pantoate + beta-alanine + ATP = (R)-pantothenate + AMP + diphosphate + H(+)</text>
        <dbReference type="Rhea" id="RHEA:10912"/>
        <dbReference type="ChEBI" id="CHEBI:15378"/>
        <dbReference type="ChEBI" id="CHEBI:15980"/>
        <dbReference type="ChEBI" id="CHEBI:29032"/>
        <dbReference type="ChEBI" id="CHEBI:30616"/>
        <dbReference type="ChEBI" id="CHEBI:33019"/>
        <dbReference type="ChEBI" id="CHEBI:57966"/>
        <dbReference type="ChEBI" id="CHEBI:456215"/>
        <dbReference type="EC" id="6.3.2.1"/>
    </reaction>
</comment>
<keyword evidence="6 8" id="KW-0067">ATP-binding</keyword>
<evidence type="ECO:0000313" key="9">
    <source>
        <dbReference type="EMBL" id="SEM08283.1"/>
    </source>
</evidence>
<dbReference type="STRING" id="407022.SAMN05661044_04175"/>
<dbReference type="NCBIfam" id="TIGR00018">
    <property type="entry name" value="panC"/>
    <property type="match status" value="1"/>
</dbReference>
<dbReference type="CDD" id="cd00560">
    <property type="entry name" value="PanC"/>
    <property type="match status" value="1"/>
</dbReference>
<dbReference type="InterPro" id="IPR014729">
    <property type="entry name" value="Rossmann-like_a/b/a_fold"/>
</dbReference>
<evidence type="ECO:0000256" key="3">
    <source>
        <dbReference type="ARBA" id="ARBA00022598"/>
    </source>
</evidence>
<dbReference type="InterPro" id="IPR003721">
    <property type="entry name" value="Pantoate_ligase"/>
</dbReference>
<keyword evidence="8" id="KW-0963">Cytoplasm</keyword>
<evidence type="ECO:0000256" key="7">
    <source>
        <dbReference type="ARBA" id="ARBA00048258"/>
    </source>
</evidence>
<name>A0A1H7VGE1_OLID1</name>
<evidence type="ECO:0000256" key="1">
    <source>
        <dbReference type="ARBA" id="ARBA00004990"/>
    </source>
</evidence>
<comment type="similarity">
    <text evidence="2 8">Belongs to the pantothenate synthetase family.</text>
</comment>
<comment type="miscellaneous">
    <text evidence="8">The reaction proceeds by a bi uni uni bi ping pong mechanism.</text>
</comment>
<dbReference type="Proteomes" id="UP000199421">
    <property type="component" value="Unassembled WGS sequence"/>
</dbReference>
<feature type="active site" description="Proton donor" evidence="8">
    <location>
        <position position="37"/>
    </location>
</feature>
<keyword evidence="5 8" id="KW-0547">Nucleotide-binding</keyword>
<sequence length="281" mass="31586">MKVFTTKRTLVTYLSAFKSANKKIGFVATMGALHRGHLSLIKQSKQQTDLTVCSIFVNPTQFNDPADLEKYPRPIEQDKLLLESAACDMLFLPAVDEMYVQGESWHIDLGDLDRIWEGAHRPGHYQGVTQIVKKLFDIIKPDFAFFGQKDFQQCMVIQRMVDKLNMPILLKIGDTLREPDGLAMSSRNVRLSAQGHHHALILSKVLFMVQHEFEQGLAVGALKNKALEMLNHAEGVELEYFAICDTATLNEVKADQRPDGPLVAIVAAWVEGVRLIDNVLL</sequence>
<evidence type="ECO:0000256" key="2">
    <source>
        <dbReference type="ARBA" id="ARBA00009256"/>
    </source>
</evidence>
<keyword evidence="4 8" id="KW-0566">Pantothenate biosynthesis</keyword>
<keyword evidence="3 8" id="KW-0436">Ligase</keyword>
<comment type="pathway">
    <text evidence="1 8">Cofactor biosynthesis; (R)-pantothenate biosynthesis; (R)-pantothenate from (R)-pantoate and beta-alanine: step 1/1.</text>
</comment>
<dbReference type="SUPFAM" id="SSF52374">
    <property type="entry name" value="Nucleotidylyl transferase"/>
    <property type="match status" value="1"/>
</dbReference>
<dbReference type="Pfam" id="PF02569">
    <property type="entry name" value="Pantoate_ligase"/>
    <property type="match status" value="1"/>
</dbReference>
<dbReference type="EMBL" id="FOAF01000007">
    <property type="protein sequence ID" value="SEM08283.1"/>
    <property type="molecule type" value="Genomic_DNA"/>
</dbReference>
<dbReference type="AlphaFoldDB" id="A0A1H7VGE1"/>
<comment type="function">
    <text evidence="8">Catalyzes the condensation of pantoate with beta-alanine in an ATP-dependent reaction via a pantoyl-adenylate intermediate.</text>
</comment>
<dbReference type="GO" id="GO:0015940">
    <property type="term" value="P:pantothenate biosynthetic process"/>
    <property type="evidence" value="ECO:0007669"/>
    <property type="project" value="UniProtKB-UniRule"/>
</dbReference>
<feature type="binding site" evidence="8">
    <location>
        <position position="61"/>
    </location>
    <ligand>
        <name>(R)-pantoate</name>
        <dbReference type="ChEBI" id="CHEBI:15980"/>
    </ligand>
</feature>
<comment type="subunit">
    <text evidence="8">Homodimer.</text>
</comment>
<dbReference type="UniPathway" id="UPA00028">
    <property type="reaction ID" value="UER00005"/>
</dbReference>
<dbReference type="GO" id="GO:0005524">
    <property type="term" value="F:ATP binding"/>
    <property type="evidence" value="ECO:0007669"/>
    <property type="project" value="UniProtKB-KW"/>
</dbReference>
<dbReference type="Gene3D" id="3.40.50.620">
    <property type="entry name" value="HUPs"/>
    <property type="match status" value="1"/>
</dbReference>
<evidence type="ECO:0000256" key="8">
    <source>
        <dbReference type="HAMAP-Rule" id="MF_00158"/>
    </source>
</evidence>
<dbReference type="PANTHER" id="PTHR21299:SF1">
    <property type="entry name" value="PANTOATE--BETA-ALANINE LIGASE"/>
    <property type="match status" value="1"/>
</dbReference>
<evidence type="ECO:0000256" key="6">
    <source>
        <dbReference type="ARBA" id="ARBA00022840"/>
    </source>
</evidence>
<keyword evidence="10" id="KW-1185">Reference proteome</keyword>
<evidence type="ECO:0000313" key="10">
    <source>
        <dbReference type="Proteomes" id="UP000199421"/>
    </source>
</evidence>
<dbReference type="GO" id="GO:0005829">
    <property type="term" value="C:cytosol"/>
    <property type="evidence" value="ECO:0007669"/>
    <property type="project" value="TreeGrafter"/>
</dbReference>
<dbReference type="GO" id="GO:0004592">
    <property type="term" value="F:pantoate-beta-alanine ligase activity"/>
    <property type="evidence" value="ECO:0007669"/>
    <property type="project" value="UniProtKB-UniRule"/>
</dbReference>
<feature type="binding site" evidence="8">
    <location>
        <begin position="184"/>
        <end position="187"/>
    </location>
    <ligand>
        <name>ATP</name>
        <dbReference type="ChEBI" id="CHEBI:30616"/>
    </ligand>
</feature>
<feature type="binding site" evidence="8">
    <location>
        <position position="176"/>
    </location>
    <ligand>
        <name>ATP</name>
        <dbReference type="ChEBI" id="CHEBI:30616"/>
    </ligand>
</feature>